<keyword evidence="5" id="KW-0479">Metal-binding</keyword>
<evidence type="ECO:0000256" key="5">
    <source>
        <dbReference type="ARBA" id="ARBA00022723"/>
    </source>
</evidence>
<dbReference type="GO" id="GO:0048476">
    <property type="term" value="C:Holliday junction resolvase complex"/>
    <property type="evidence" value="ECO:0007669"/>
    <property type="project" value="InterPro"/>
</dbReference>
<evidence type="ECO:0000256" key="13">
    <source>
        <dbReference type="ARBA" id="ARBA00023254"/>
    </source>
</evidence>
<dbReference type="GO" id="GO:0008821">
    <property type="term" value="F:crossover junction DNA endonuclease activity"/>
    <property type="evidence" value="ECO:0007669"/>
    <property type="project" value="TreeGrafter"/>
</dbReference>
<evidence type="ECO:0000256" key="3">
    <source>
        <dbReference type="ARBA" id="ARBA00005313"/>
    </source>
</evidence>
<dbReference type="PANTHER" id="PTHR21077:SF5">
    <property type="entry name" value="CROSSOVER JUNCTION ENDONUCLEASE MMS4"/>
    <property type="match status" value="1"/>
</dbReference>
<dbReference type="InterPro" id="IPR042530">
    <property type="entry name" value="EME1/EME2_C"/>
</dbReference>
<evidence type="ECO:0000256" key="12">
    <source>
        <dbReference type="ARBA" id="ARBA00023242"/>
    </source>
</evidence>
<dbReference type="GO" id="GO:0003677">
    <property type="term" value="F:DNA binding"/>
    <property type="evidence" value="ECO:0007669"/>
    <property type="project" value="InterPro"/>
</dbReference>
<organism evidence="16 17">
    <name type="scientific">Coniochaeta ligniaria NRRL 30616</name>
    <dbReference type="NCBI Taxonomy" id="1408157"/>
    <lineage>
        <taxon>Eukaryota</taxon>
        <taxon>Fungi</taxon>
        <taxon>Dikarya</taxon>
        <taxon>Ascomycota</taxon>
        <taxon>Pezizomycotina</taxon>
        <taxon>Sordariomycetes</taxon>
        <taxon>Sordariomycetidae</taxon>
        <taxon>Coniochaetales</taxon>
        <taxon>Coniochaetaceae</taxon>
        <taxon>Coniochaeta</taxon>
    </lineage>
</organism>
<keyword evidence="11" id="KW-0234">DNA repair</keyword>
<evidence type="ECO:0000259" key="15">
    <source>
        <dbReference type="SMART" id="SM00891"/>
    </source>
</evidence>
<keyword evidence="10" id="KW-0233">DNA recombination</keyword>
<dbReference type="GO" id="GO:0006302">
    <property type="term" value="P:double-strand break repair"/>
    <property type="evidence" value="ECO:0007669"/>
    <property type="project" value="TreeGrafter"/>
</dbReference>
<feature type="compositionally biased region" description="Polar residues" evidence="14">
    <location>
        <begin position="268"/>
        <end position="279"/>
    </location>
</feature>
<gene>
    <name evidence="16" type="ORF">CONLIGDRAFT_633501</name>
</gene>
<evidence type="ECO:0000256" key="1">
    <source>
        <dbReference type="ARBA" id="ARBA00001946"/>
    </source>
</evidence>
<sequence length="751" mass="82355">MAPEIISLLSSPEPDPLPSKPSGRTSKTLGYLGRSITKQTNHLLYETVDRIPESSNPGPSAQQDDWRYSSDDFDLTGDLKGGRDDDEKLSVDDRPSKRRRVSKSPSGSSVAGKATSKLARPAASKSVTASGPIAPQSPPRAYKQAAPADLIELSSSPVVPVRRATTTAKADTLDGGMSDSSTFSNPFRSSPPRRKTTETSVAKPVKADTFDGGISDSSAFSNPFRSSPPPRKTTETSVAKPSKGKEKEVLSGAHPWFSPKKSAVWDPISSSAPATNGARSSPPARALQRSRSDAIVLDDSELDLRSDGSSDEEFPDDLTKIKAMKLKRRAEPTLKKSRSEGSAPKPRASAAPKKSAEERAREKEQKKLERELAKEEAKKEKEKAKEQRAHEKKQAAALAEVNKIRTDKKVSTPEMLVDLPLSLPDTTKLQAETLLRDLQVDFQPWSSPVENVVKWRRKVRARYNEDLGHWEPVPMLIQPEKHAMTILPAAQFVDLVLAGQPGNSNNNSDGDGTAAAATETLDSHITRLKRHFPAHTLIYLIEGLNPWLRRNRTVRDRHFQAAVRSVLPQPEGTDSAVVATAARRRKAPAKQAVYVDEDLVEDALLALQVRHRVLIHHTALPLETARQIAVFTQHLSTLPYRKVKDEINETSAGFCMESGQVRVGDGPRDTYVRMLQEITRVTAPIAYGILGEFPSVVKLVNGLEAEGPLRLEDVRKCADKEGTVGERRVGQAVSKRVWKVFTGKDESSMDV</sequence>
<dbReference type="GO" id="GO:0031297">
    <property type="term" value="P:replication fork processing"/>
    <property type="evidence" value="ECO:0007669"/>
    <property type="project" value="TreeGrafter"/>
</dbReference>
<keyword evidence="7" id="KW-0227">DNA damage</keyword>
<comment type="similarity">
    <text evidence="3">Belongs to the EME1/MMS4 family.</text>
</comment>
<feature type="compositionally biased region" description="Polar residues" evidence="14">
    <location>
        <begin position="53"/>
        <end position="63"/>
    </location>
</feature>
<dbReference type="GO" id="GO:0005634">
    <property type="term" value="C:nucleus"/>
    <property type="evidence" value="ECO:0007669"/>
    <property type="project" value="UniProtKB-SubCell"/>
</dbReference>
<dbReference type="InterPro" id="IPR047521">
    <property type="entry name" value="XPF_nuclease_EME1_ascomycetes"/>
</dbReference>
<keyword evidence="17" id="KW-1185">Reference proteome</keyword>
<evidence type="ECO:0000256" key="6">
    <source>
        <dbReference type="ARBA" id="ARBA00022759"/>
    </source>
</evidence>
<evidence type="ECO:0000256" key="8">
    <source>
        <dbReference type="ARBA" id="ARBA00022801"/>
    </source>
</evidence>
<name>A0A1J7J1G8_9PEZI</name>
<dbReference type="Gene3D" id="1.10.150.670">
    <property type="entry name" value="Crossover junction endonuclease EME1, DNA-binding domain"/>
    <property type="match status" value="1"/>
</dbReference>
<keyword evidence="13" id="KW-0469">Meiosis</keyword>
<keyword evidence="6" id="KW-0255">Endonuclease</keyword>
<evidence type="ECO:0000256" key="2">
    <source>
        <dbReference type="ARBA" id="ARBA00004123"/>
    </source>
</evidence>
<dbReference type="Gene3D" id="3.40.50.10130">
    <property type="match status" value="1"/>
</dbReference>
<dbReference type="InterPro" id="IPR033310">
    <property type="entry name" value="Mms4/EME1/EME2"/>
</dbReference>
<comment type="cofactor">
    <cofactor evidence="1">
        <name>Mg(2+)</name>
        <dbReference type="ChEBI" id="CHEBI:18420"/>
    </cofactor>
</comment>
<dbReference type="CDD" id="cd20085">
    <property type="entry name" value="XPF_nuclease_Mms4"/>
    <property type="match status" value="1"/>
</dbReference>
<dbReference type="STRING" id="1408157.A0A1J7J1G8"/>
<accession>A0A1J7J1G8</accession>
<evidence type="ECO:0000313" key="16">
    <source>
        <dbReference type="EMBL" id="OIW27169.1"/>
    </source>
</evidence>
<evidence type="ECO:0000256" key="11">
    <source>
        <dbReference type="ARBA" id="ARBA00023204"/>
    </source>
</evidence>
<feature type="domain" description="ERCC4" evidence="15">
    <location>
        <begin position="414"/>
        <end position="704"/>
    </location>
</feature>
<keyword evidence="12" id="KW-0539">Nucleus</keyword>
<dbReference type="OrthoDB" id="343092at2759"/>
<feature type="region of interest" description="Disordered" evidence="14">
    <location>
        <begin position="1"/>
        <end position="34"/>
    </location>
</feature>
<keyword evidence="9" id="KW-0460">Magnesium</keyword>
<dbReference type="GO" id="GO:0031573">
    <property type="term" value="P:mitotic intra-S DNA damage checkpoint signaling"/>
    <property type="evidence" value="ECO:0007669"/>
    <property type="project" value="TreeGrafter"/>
</dbReference>
<keyword evidence="8" id="KW-0378">Hydrolase</keyword>
<proteinExistence type="inferred from homology"/>
<dbReference type="GO" id="GO:0000712">
    <property type="term" value="P:resolution of meiotic recombination intermediates"/>
    <property type="evidence" value="ECO:0007669"/>
    <property type="project" value="TreeGrafter"/>
</dbReference>
<dbReference type="FunFam" id="1.10.150.670:FF:000004">
    <property type="entry name" value="Crossover junction endonuclease EME1"/>
    <property type="match status" value="1"/>
</dbReference>
<feature type="compositionally biased region" description="Low complexity" evidence="14">
    <location>
        <begin position="342"/>
        <end position="353"/>
    </location>
</feature>
<protein>
    <recommendedName>
        <fullName evidence="15">ERCC4 domain-containing protein</fullName>
    </recommendedName>
</protein>
<dbReference type="AlphaFoldDB" id="A0A1J7J1G8"/>
<feature type="compositionally biased region" description="Basic and acidic residues" evidence="14">
    <location>
        <begin position="80"/>
        <end position="95"/>
    </location>
</feature>
<feature type="compositionally biased region" description="Basic and acidic residues" evidence="14">
    <location>
        <begin position="354"/>
        <end position="390"/>
    </location>
</feature>
<evidence type="ECO:0000256" key="9">
    <source>
        <dbReference type="ARBA" id="ARBA00022842"/>
    </source>
</evidence>
<feature type="region of interest" description="Disordered" evidence="14">
    <location>
        <begin position="47"/>
        <end position="390"/>
    </location>
</feature>
<evidence type="ECO:0000313" key="17">
    <source>
        <dbReference type="Proteomes" id="UP000182658"/>
    </source>
</evidence>
<dbReference type="Pfam" id="PF02732">
    <property type="entry name" value="ERCC4"/>
    <property type="match status" value="1"/>
</dbReference>
<dbReference type="SMART" id="SM00891">
    <property type="entry name" value="ERCC4"/>
    <property type="match status" value="1"/>
</dbReference>
<reference evidence="16 17" key="1">
    <citation type="submission" date="2016-10" db="EMBL/GenBank/DDBJ databases">
        <title>Draft genome sequence of Coniochaeta ligniaria NRRL30616, a lignocellulolytic fungus for bioabatement of inhibitors in plant biomass hydrolysates.</title>
        <authorList>
            <consortium name="DOE Joint Genome Institute"/>
            <person name="Jimenez D.J."/>
            <person name="Hector R.E."/>
            <person name="Riley R."/>
            <person name="Sun H."/>
            <person name="Grigoriev I.V."/>
            <person name="Van Elsas J.D."/>
            <person name="Nichols N.N."/>
        </authorList>
    </citation>
    <scope>NUCLEOTIDE SEQUENCE [LARGE SCALE GENOMIC DNA]</scope>
    <source>
        <strain evidence="16 17">NRRL 30616</strain>
    </source>
</reference>
<comment type="subcellular location">
    <subcellularLocation>
        <location evidence="2">Nucleus</location>
    </subcellularLocation>
</comment>
<dbReference type="InParanoid" id="A0A1J7J1G8"/>
<evidence type="ECO:0000256" key="4">
    <source>
        <dbReference type="ARBA" id="ARBA00022722"/>
    </source>
</evidence>
<evidence type="ECO:0000256" key="7">
    <source>
        <dbReference type="ARBA" id="ARBA00022763"/>
    </source>
</evidence>
<dbReference type="PANTHER" id="PTHR21077">
    <property type="entry name" value="EME1 PROTEIN"/>
    <property type="match status" value="1"/>
</dbReference>
<dbReference type="Proteomes" id="UP000182658">
    <property type="component" value="Unassembled WGS sequence"/>
</dbReference>
<dbReference type="GO" id="GO:0046872">
    <property type="term" value="F:metal ion binding"/>
    <property type="evidence" value="ECO:0007669"/>
    <property type="project" value="UniProtKB-KW"/>
</dbReference>
<feature type="compositionally biased region" description="Low complexity" evidence="14">
    <location>
        <begin position="215"/>
        <end position="225"/>
    </location>
</feature>
<feature type="compositionally biased region" description="Low complexity" evidence="14">
    <location>
        <begin position="103"/>
        <end position="114"/>
    </location>
</feature>
<evidence type="ECO:0000256" key="14">
    <source>
        <dbReference type="SAM" id="MobiDB-lite"/>
    </source>
</evidence>
<feature type="compositionally biased region" description="Polar residues" evidence="14">
    <location>
        <begin position="178"/>
        <end position="188"/>
    </location>
</feature>
<dbReference type="InterPro" id="IPR006166">
    <property type="entry name" value="ERCC4_domain"/>
</dbReference>
<keyword evidence="4" id="KW-0540">Nuclease</keyword>
<feature type="compositionally biased region" description="Basic and acidic residues" evidence="14">
    <location>
        <begin position="329"/>
        <end position="339"/>
    </location>
</feature>
<evidence type="ECO:0000256" key="10">
    <source>
        <dbReference type="ARBA" id="ARBA00023172"/>
    </source>
</evidence>
<dbReference type="EMBL" id="KV875099">
    <property type="protein sequence ID" value="OIW27169.1"/>
    <property type="molecule type" value="Genomic_DNA"/>
</dbReference>